<accession>A8PKA2</accession>
<organism evidence="2">
    <name type="scientific">Brugia malayi</name>
    <name type="common">Filarial nematode worm</name>
    <dbReference type="NCBI Taxonomy" id="6279"/>
    <lineage>
        <taxon>Eukaryota</taxon>
        <taxon>Metazoa</taxon>
        <taxon>Ecdysozoa</taxon>
        <taxon>Nematoda</taxon>
        <taxon>Chromadorea</taxon>
        <taxon>Rhabditida</taxon>
        <taxon>Spirurina</taxon>
        <taxon>Spiruromorpha</taxon>
        <taxon>Filarioidea</taxon>
        <taxon>Onchocercidae</taxon>
        <taxon>Brugia</taxon>
    </lineage>
</organism>
<dbReference type="EMBL" id="DS239376">
    <property type="protein sequence ID" value="EDP33915.1"/>
    <property type="molecule type" value="Genomic_DNA"/>
</dbReference>
<name>A8PKA2_BRUMA</name>
<keyword evidence="1" id="KW-0812">Transmembrane</keyword>
<dbReference type="AlphaFoldDB" id="A8PKA2"/>
<gene>
    <name evidence="2" type="ORF">Bm1_28930</name>
</gene>
<reference evidence="2" key="1">
    <citation type="journal article" date="2007" name="Science">
        <title>Draft genome of the filarial nematode parasite Brugia malayi.</title>
        <authorList>
            <person name="Ghedin E."/>
            <person name="Wang S."/>
            <person name="Spiro D."/>
            <person name="Caler E."/>
            <person name="Zhao Q."/>
            <person name="Crabtree J."/>
            <person name="Allen J.E."/>
            <person name="Delcher A.L."/>
            <person name="Guiliano D.B."/>
            <person name="Miranda-Saavedra D."/>
            <person name="Angiuoli S.V."/>
            <person name="Creasy T."/>
            <person name="Amedeo P."/>
            <person name="Haas B."/>
            <person name="El-Sayed N.M."/>
            <person name="Wortman J.R."/>
            <person name="Feldblyum T."/>
            <person name="Tallon L."/>
            <person name="Schatz M."/>
            <person name="Shumway M."/>
            <person name="Koo H."/>
            <person name="Salzberg S.L."/>
            <person name="Schobel S."/>
            <person name="Pertea M."/>
            <person name="Pop M."/>
            <person name="White O."/>
            <person name="Barton G.J."/>
            <person name="Carlow C.K."/>
            <person name="Crawford M.J."/>
            <person name="Daub J."/>
            <person name="Dimmic M.W."/>
            <person name="Estes C.F."/>
            <person name="Foster J.M."/>
            <person name="Ganatra M."/>
            <person name="Gregory W.F."/>
            <person name="Johnson N.M."/>
            <person name="Jin J."/>
            <person name="Komuniecki R."/>
            <person name="Korf I."/>
            <person name="Kumar S."/>
            <person name="Laney S."/>
            <person name="Li B.W."/>
            <person name="Li W."/>
            <person name="Lindblom T.H."/>
            <person name="Lustigman S."/>
            <person name="Ma D."/>
            <person name="Maina C.V."/>
            <person name="Martin D.M."/>
            <person name="McCarter J.P."/>
            <person name="McReynolds L."/>
            <person name="Mitreva M."/>
            <person name="Nutman T.B."/>
            <person name="Parkinson J."/>
            <person name="Peregrin-Alvarez J.M."/>
            <person name="Poole C."/>
            <person name="Ren Q."/>
            <person name="Saunders L."/>
            <person name="Sluder A.E."/>
            <person name="Smith K."/>
            <person name="Stanke M."/>
            <person name="Unnasch T.R."/>
            <person name="Ware J."/>
            <person name="Wei A.D."/>
            <person name="Weil G."/>
            <person name="Williams D.J."/>
            <person name="Zhang Y."/>
            <person name="Williams S.A."/>
            <person name="Fraser-Liggett C."/>
            <person name="Slatko B."/>
            <person name="Blaxter M.L."/>
            <person name="Scott A.L."/>
        </authorList>
    </citation>
    <scope>NUCLEOTIDE SEQUENCE [LARGE SCALE GENOMIC DNA]</scope>
</reference>
<keyword evidence="1" id="KW-1133">Transmembrane helix</keyword>
<feature type="transmembrane region" description="Helical" evidence="1">
    <location>
        <begin position="162"/>
        <end position="186"/>
    </location>
</feature>
<sequence length="223" mass="24816">MHATSNRFMTAINSNLKVVFNKINLINECLIMQPRKRASIHPGPISKTEILPKADRDSQYQKIFYFLFSLRYSPSADEGTNVIIVSAKSYSAAMSVTRCSTKFSKSNSIAGGRFHGRVFTFEITLGKNLAGEISHTWRSYRSGSSTEGSSDPRRPFSIASKILVNFVADFGITITCTTIIIIIITITAEGKRRSTRVATQHKTQTLLKWEKQDIPNGTLSATK</sequence>
<keyword evidence="1" id="KW-0472">Membrane</keyword>
<evidence type="ECO:0000256" key="1">
    <source>
        <dbReference type="SAM" id="Phobius"/>
    </source>
</evidence>
<proteinExistence type="predicted"/>
<evidence type="ECO:0000313" key="2">
    <source>
        <dbReference type="EMBL" id="EDP33915.1"/>
    </source>
</evidence>
<protein>
    <submittedName>
        <fullName evidence="2">Uncharacterized protein</fullName>
    </submittedName>
</protein>